<evidence type="ECO:0000313" key="2">
    <source>
        <dbReference type="Proteomes" id="UP000823868"/>
    </source>
</evidence>
<dbReference type="EMBL" id="DXDX01000028">
    <property type="protein sequence ID" value="HIY20506.1"/>
    <property type="molecule type" value="Genomic_DNA"/>
</dbReference>
<name>A0A9D2BWW7_9FIRM</name>
<reference evidence="1" key="1">
    <citation type="journal article" date="2021" name="PeerJ">
        <title>Extensive microbial diversity within the chicken gut microbiome revealed by metagenomics and culture.</title>
        <authorList>
            <person name="Gilroy R."/>
            <person name="Ravi A."/>
            <person name="Getino M."/>
            <person name="Pursley I."/>
            <person name="Horton D.L."/>
            <person name="Alikhan N.F."/>
            <person name="Baker D."/>
            <person name="Gharbi K."/>
            <person name="Hall N."/>
            <person name="Watson M."/>
            <person name="Adriaenssens E.M."/>
            <person name="Foster-Nyarko E."/>
            <person name="Jarju S."/>
            <person name="Secka A."/>
            <person name="Antonio M."/>
            <person name="Oren A."/>
            <person name="Chaudhuri R.R."/>
            <person name="La Ragione R."/>
            <person name="Hildebrand F."/>
            <person name="Pallen M.J."/>
        </authorList>
    </citation>
    <scope>NUCLEOTIDE SEQUENCE</scope>
    <source>
        <strain evidence="1">ChiBcec16_6824</strain>
    </source>
</reference>
<gene>
    <name evidence="1" type="ORF">H9841_01220</name>
</gene>
<organism evidence="1 2">
    <name type="scientific">Candidatus Flavonifractor merdigallinarum</name>
    <dbReference type="NCBI Taxonomy" id="2838589"/>
    <lineage>
        <taxon>Bacteria</taxon>
        <taxon>Bacillati</taxon>
        <taxon>Bacillota</taxon>
        <taxon>Clostridia</taxon>
        <taxon>Eubacteriales</taxon>
        <taxon>Oscillospiraceae</taxon>
        <taxon>Flavonifractor</taxon>
    </lineage>
</organism>
<sequence length="87" mass="9454">MNGFLPCGGGAGRSRADGVREPMHRYTYPIAPARCVRVQEGGDGVQTRILETLLEQNQLLSDLLGAVNSLTAAVLALQYRPENLTER</sequence>
<comment type="caution">
    <text evidence="1">The sequence shown here is derived from an EMBL/GenBank/DDBJ whole genome shotgun (WGS) entry which is preliminary data.</text>
</comment>
<accession>A0A9D2BWW7</accession>
<dbReference type="Proteomes" id="UP000823868">
    <property type="component" value="Unassembled WGS sequence"/>
</dbReference>
<proteinExistence type="predicted"/>
<reference evidence="1" key="2">
    <citation type="submission" date="2021-04" db="EMBL/GenBank/DDBJ databases">
        <authorList>
            <person name="Gilroy R."/>
        </authorList>
    </citation>
    <scope>NUCLEOTIDE SEQUENCE</scope>
    <source>
        <strain evidence="1">ChiBcec16_6824</strain>
    </source>
</reference>
<dbReference type="AlphaFoldDB" id="A0A9D2BWW7"/>
<protein>
    <submittedName>
        <fullName evidence="1">Uncharacterized protein</fullName>
    </submittedName>
</protein>
<evidence type="ECO:0000313" key="1">
    <source>
        <dbReference type="EMBL" id="HIY20506.1"/>
    </source>
</evidence>